<evidence type="ECO:0000256" key="7">
    <source>
        <dbReference type="ARBA" id="ARBA00045448"/>
    </source>
</evidence>
<feature type="domain" description="Peptidase S9 prolyl oligopeptidase catalytic" evidence="10">
    <location>
        <begin position="683"/>
        <end position="771"/>
    </location>
</feature>
<feature type="domain" description="Peptidase S9 prolyl oligopeptidase catalytic" evidence="10">
    <location>
        <begin position="519"/>
        <end position="682"/>
    </location>
</feature>
<dbReference type="Gene3D" id="3.40.50.1820">
    <property type="entry name" value="alpha/beta hydrolase"/>
    <property type="match status" value="2"/>
</dbReference>
<evidence type="ECO:0000256" key="6">
    <source>
        <dbReference type="ARBA" id="ARBA00042165"/>
    </source>
</evidence>
<dbReference type="InterPro" id="IPR029058">
    <property type="entry name" value="AB_hydrolase_fold"/>
</dbReference>
<feature type="compositionally biased region" description="Low complexity" evidence="9">
    <location>
        <begin position="1226"/>
        <end position="1241"/>
    </location>
</feature>
<dbReference type="EMBL" id="CAIX01000334">
    <property type="protein sequence ID" value="CCI49739.1"/>
    <property type="molecule type" value="Genomic_DNA"/>
</dbReference>
<dbReference type="GO" id="GO:0006508">
    <property type="term" value="P:proteolysis"/>
    <property type="evidence" value="ECO:0007669"/>
    <property type="project" value="UniProtKB-KW"/>
</dbReference>
<dbReference type="InterPro" id="IPR023302">
    <property type="entry name" value="Pept_S9A_N"/>
</dbReference>
<keyword evidence="4" id="KW-0720">Serine protease</keyword>
<comment type="caution">
    <text evidence="12">The sequence shown here is derived from an EMBL/GenBank/DDBJ whole genome shotgun (WGS) entry which is preliminary data.</text>
</comment>
<gene>
    <name evidence="12" type="ORF">BN9_111300</name>
</gene>
<proteinExistence type="inferred from homology"/>
<dbReference type="Pfam" id="PF02897">
    <property type="entry name" value="Peptidase_S9_N"/>
    <property type="match status" value="1"/>
</dbReference>
<dbReference type="Gene3D" id="2.130.10.120">
    <property type="entry name" value="Prolyl oligopeptidase, N-terminal domain"/>
    <property type="match status" value="1"/>
</dbReference>
<dbReference type="SUPFAM" id="SSF50993">
    <property type="entry name" value="Peptidase/esterase 'gauge' domain"/>
    <property type="match status" value="1"/>
</dbReference>
<dbReference type="InterPro" id="IPR051543">
    <property type="entry name" value="Serine_Peptidase_S9A"/>
</dbReference>
<feature type="region of interest" description="Disordered" evidence="9">
    <location>
        <begin position="1009"/>
        <end position="1051"/>
    </location>
</feature>
<evidence type="ECO:0000256" key="3">
    <source>
        <dbReference type="ARBA" id="ARBA00022801"/>
    </source>
</evidence>
<protein>
    <recommendedName>
        <fullName evidence="5">Prolyl endopeptidase-like</fullName>
    </recommendedName>
    <alternativeName>
        <fullName evidence="6">Prolylendopeptidase-like</fullName>
    </alternativeName>
</protein>
<evidence type="ECO:0000259" key="11">
    <source>
        <dbReference type="Pfam" id="PF02897"/>
    </source>
</evidence>
<dbReference type="PANTHER" id="PTHR11757">
    <property type="entry name" value="PROTEASE FAMILY S9A OLIGOPEPTIDASE"/>
    <property type="match status" value="1"/>
</dbReference>
<feature type="region of interest" description="Disordered" evidence="9">
    <location>
        <begin position="840"/>
        <end position="860"/>
    </location>
</feature>
<dbReference type="OrthoDB" id="248387at2759"/>
<evidence type="ECO:0000313" key="12">
    <source>
        <dbReference type="EMBL" id="CCI49739.1"/>
    </source>
</evidence>
<evidence type="ECO:0000256" key="2">
    <source>
        <dbReference type="ARBA" id="ARBA00022670"/>
    </source>
</evidence>
<keyword evidence="8" id="KW-0175">Coiled coil</keyword>
<evidence type="ECO:0000313" key="13">
    <source>
        <dbReference type="Proteomes" id="UP000053237"/>
    </source>
</evidence>
<evidence type="ECO:0000256" key="1">
    <source>
        <dbReference type="ARBA" id="ARBA00005228"/>
    </source>
</evidence>
<dbReference type="InterPro" id="IPR001375">
    <property type="entry name" value="Peptidase_S9_cat"/>
</dbReference>
<dbReference type="PANTHER" id="PTHR11757:SF19">
    <property type="entry name" value="PROLYL ENDOPEPTIDASE-LIKE"/>
    <property type="match status" value="1"/>
</dbReference>
<evidence type="ECO:0000256" key="9">
    <source>
        <dbReference type="SAM" id="MobiDB-lite"/>
    </source>
</evidence>
<organism evidence="12 13">
    <name type="scientific">Albugo candida</name>
    <dbReference type="NCBI Taxonomy" id="65357"/>
    <lineage>
        <taxon>Eukaryota</taxon>
        <taxon>Sar</taxon>
        <taxon>Stramenopiles</taxon>
        <taxon>Oomycota</taxon>
        <taxon>Peronosporomycetes</taxon>
        <taxon>Albuginales</taxon>
        <taxon>Albuginaceae</taxon>
        <taxon>Albugo</taxon>
    </lineage>
</organism>
<dbReference type="InParanoid" id="A0A024GSG9"/>
<dbReference type="Proteomes" id="UP000053237">
    <property type="component" value="Unassembled WGS sequence"/>
</dbReference>
<accession>A0A024GSG9</accession>
<dbReference type="Pfam" id="PF00326">
    <property type="entry name" value="Peptidase_S9"/>
    <property type="match status" value="2"/>
</dbReference>
<evidence type="ECO:0000256" key="4">
    <source>
        <dbReference type="ARBA" id="ARBA00022825"/>
    </source>
</evidence>
<keyword evidence="13" id="KW-1185">Reference proteome</keyword>
<feature type="region of interest" description="Disordered" evidence="9">
    <location>
        <begin position="944"/>
        <end position="971"/>
    </location>
</feature>
<feature type="region of interest" description="Disordered" evidence="9">
    <location>
        <begin position="1226"/>
        <end position="1250"/>
    </location>
</feature>
<name>A0A024GSG9_9STRA</name>
<dbReference type="SUPFAM" id="SSF53474">
    <property type="entry name" value="alpha/beta-Hydrolases"/>
    <property type="match status" value="1"/>
</dbReference>
<keyword evidence="2" id="KW-0645">Protease</keyword>
<reference evidence="12 13" key="1">
    <citation type="submission" date="2012-05" db="EMBL/GenBank/DDBJ databases">
        <title>Recombination and specialization in a pathogen metapopulation.</title>
        <authorList>
            <person name="Gardiner A."/>
            <person name="Kemen E."/>
            <person name="Schultz-Larsen T."/>
            <person name="MacLean D."/>
            <person name="Van Oosterhout C."/>
            <person name="Jones J.D.G."/>
        </authorList>
    </citation>
    <scope>NUCLEOTIDE SEQUENCE [LARGE SCALE GENOMIC DNA]</scope>
    <source>
        <strain evidence="12 13">Ac Nc2</strain>
    </source>
</reference>
<feature type="domain" description="Peptidase S9A N-terminal" evidence="11">
    <location>
        <begin position="54"/>
        <end position="441"/>
    </location>
</feature>
<feature type="coiled-coil region" evidence="8">
    <location>
        <begin position="768"/>
        <end position="802"/>
    </location>
</feature>
<feature type="compositionally biased region" description="Basic residues" evidence="9">
    <location>
        <begin position="846"/>
        <end position="860"/>
    </location>
</feature>
<dbReference type="PRINTS" id="PR00862">
    <property type="entry name" value="PROLIGOPTASE"/>
</dbReference>
<dbReference type="InterPro" id="IPR002470">
    <property type="entry name" value="Peptidase_S9A"/>
</dbReference>
<dbReference type="GO" id="GO:0004252">
    <property type="term" value="F:serine-type endopeptidase activity"/>
    <property type="evidence" value="ECO:0007669"/>
    <property type="project" value="InterPro"/>
</dbReference>
<comment type="function">
    <text evidence="7">Serine peptidase whose precise substrate specificity remains unclear. Does not cleave peptides after a arginine or lysine residue. Regulates trans-Golgi network morphology and sorting by regulating the membrane binding of the AP-1 complex. May play a role in the regulation of synaptic vesicle exocytosis.</text>
</comment>
<sequence length="1311" mass="150579">MLSSSSGARFGCVYRILVCTLTKPLIPKRFLHTSHPISLHLRSFSGWCAAKEKLDNWKWMKDRRNQRLQSFLKAERAYFDRITRSPSFSRTKTNFFREFLHRFHQIVKHFTVAERIGSFDYYMENRNRWNFPAYLRRDVLTGNTQTILNQNKERFLIDLQPFALISTMKFGSFTDQQDHNLLAVLMDESEKSRLVVKNLQTQESRVLFHLPDTIRNVEWLDAPNCFYYTKTDALQRPSQVFSYDIRTNTHTLIYEENDLAVFVDISRSKDEKYLFINCNSKTMSEVRAIPIRNADTCAFVLRPRELNVVYFAEHATDRFYIVTNKEACNYKIMEMKDDKPYEWETLVPEEPYVKIEDVDVFRNHLVLYERVKSIPRIRVIDRQNASESIIPLPKSIAECNRIIPGVNRDYASPTVRFLVSTPLIPELVYDFDLEKKQLILRQKSVVDVNDSIKSSIRRFDGDNFVCKREFIPSYHDASISIPMTILHHRDLVLNGKNPTLLVGYGAYGTNIEADFELEHLSLLTRGWVIALAHTRGGGELGLSWYYQGRGLSKEHTFDDFYSCARYLLDKRYTSSQLLAGKGTSAGGLLMGVMANRYPHLFQALVMKVPFVDILDTMMDPKLPLTLHEYEEWGNPANDASVHAYISSYAPCENVKPGRMPHMLVTGSLNDYRVQYWEPAKWVFAYISSYAPCENVKPGRMPHMLVTGSLNDYRVQYWEPAKWVFQHRQKIAENPSTCLLLNMSDTDGHYGGSGQLDQFDEVATEFAFLHKAQSRVERLEMEVHRMEERLEMVKSAVNEQKEAWTQAYVVGAHGTKWKSAMKIKKRQKAVIPDVLKPQGVFQPLQSKKTKSQRPHKPKSHRSSIGLFLVCEIMPKSQSSVERLEMEIHRMEERLEMVKSAVNEQKEAWTQAYVVGAHGTKWKSAMKIKKRQKAVIPDVLKPQGVFQPLQSEKTKSQRPHKPKSHVSSVQLAVGSPKPHCRILKKVLPRKRSLRQLSQRIKVLETSIPSLSITKTPSRGPYPRQRDPRTASSKDQACRVNPLSQTPNLSDGAPIRTASSVLMLKTDAPSNDCEIDSCASVIDTNSTESFEKWKEEEEEEELWKDALQARVNQLEQKISRIDLSTYKKTANAPTSHSIADFAVSESQSTVNFVLAASKNRHNQTFLVPESVRYHPNTRSVVSNCALDEAQAVKISRKKSGTGCSGRKSRFCRRFRREEAESCYSKKAISTSIGSPSSSQLSSQSAEDIGSQVPQSEAERVRQFIVNDIRNLTIDRILEECKRKQFLEAYYFQAERDKGAESFDCASKEELSKAT</sequence>
<evidence type="ECO:0000256" key="8">
    <source>
        <dbReference type="SAM" id="Coils"/>
    </source>
</evidence>
<evidence type="ECO:0000256" key="5">
    <source>
        <dbReference type="ARBA" id="ARBA00039290"/>
    </source>
</evidence>
<keyword evidence="3" id="KW-0378">Hydrolase</keyword>
<comment type="similarity">
    <text evidence="1">Belongs to the peptidase S9A family.</text>
</comment>
<evidence type="ECO:0000259" key="10">
    <source>
        <dbReference type="Pfam" id="PF00326"/>
    </source>
</evidence>
<feature type="coiled-coil region" evidence="8">
    <location>
        <begin position="872"/>
        <end position="906"/>
    </location>
</feature>